<keyword evidence="3" id="KW-1185">Reference proteome</keyword>
<proteinExistence type="predicted"/>
<evidence type="ECO:0000313" key="2">
    <source>
        <dbReference type="EMBL" id="RCX13836.1"/>
    </source>
</evidence>
<keyword evidence="1" id="KW-0812">Transmembrane</keyword>
<dbReference type="InterPro" id="IPR006938">
    <property type="entry name" value="DUF624"/>
</dbReference>
<feature type="transmembrane region" description="Helical" evidence="1">
    <location>
        <begin position="204"/>
        <end position="234"/>
    </location>
</feature>
<feature type="transmembrane region" description="Helical" evidence="1">
    <location>
        <begin position="163"/>
        <end position="183"/>
    </location>
</feature>
<keyword evidence="1" id="KW-1133">Transmembrane helix</keyword>
<comment type="caution">
    <text evidence="2">The sequence shown here is derived from an EMBL/GenBank/DDBJ whole genome shotgun (WGS) entry which is preliminary data.</text>
</comment>
<dbReference type="EMBL" id="QPJT01000016">
    <property type="protein sequence ID" value="RCX13836.1"/>
    <property type="molecule type" value="Genomic_DNA"/>
</dbReference>
<gene>
    <name evidence="2" type="ORF">DFR58_11671</name>
</gene>
<dbReference type="OrthoDB" id="1852280at2"/>
<protein>
    <submittedName>
        <fullName evidence="2">Putative membrane protein YesL</fullName>
    </submittedName>
</protein>
<organism evidence="2 3">
    <name type="scientific">Anaerobacterium chartisolvens</name>
    <dbReference type="NCBI Taxonomy" id="1297424"/>
    <lineage>
        <taxon>Bacteria</taxon>
        <taxon>Bacillati</taxon>
        <taxon>Bacillota</taxon>
        <taxon>Clostridia</taxon>
        <taxon>Eubacteriales</taxon>
        <taxon>Oscillospiraceae</taxon>
        <taxon>Anaerobacterium</taxon>
    </lineage>
</organism>
<dbReference type="RefSeq" id="WP_114298473.1">
    <property type="nucleotide sequence ID" value="NZ_QPJT01000016.1"/>
</dbReference>
<dbReference type="Pfam" id="PF04854">
    <property type="entry name" value="DUF624"/>
    <property type="match status" value="1"/>
</dbReference>
<feature type="transmembrane region" description="Helical" evidence="1">
    <location>
        <begin position="240"/>
        <end position="259"/>
    </location>
</feature>
<keyword evidence="1" id="KW-0472">Membrane</keyword>
<feature type="transmembrane region" description="Helical" evidence="1">
    <location>
        <begin position="46"/>
        <end position="68"/>
    </location>
</feature>
<reference evidence="2 3" key="1">
    <citation type="submission" date="2018-07" db="EMBL/GenBank/DDBJ databases">
        <title>Genomic Encyclopedia of Type Strains, Phase IV (KMG-IV): sequencing the most valuable type-strain genomes for metagenomic binning, comparative biology and taxonomic classification.</title>
        <authorList>
            <person name="Goeker M."/>
        </authorList>
    </citation>
    <scope>NUCLEOTIDE SEQUENCE [LARGE SCALE GENOMIC DNA]</scope>
    <source>
        <strain evidence="2 3">DSM 27016</strain>
    </source>
</reference>
<name>A0A369B074_9FIRM</name>
<dbReference type="AlphaFoldDB" id="A0A369B074"/>
<feature type="transmembrane region" description="Helical" evidence="1">
    <location>
        <begin position="135"/>
        <end position="157"/>
    </location>
</feature>
<sequence length="285" mass="32459">MAGLFGFFDYTKPGPGVPENGPPKARIVVFFEIFTRKFWNLMKLNIMFFIFNIPALIAMLFIVPQYYLNKTFSEDIFVDFILKFTVGAIFLCIPLITVGPAQAGFTYVLRNYAREEHAFLWGDFKEHAMKNFKQGLIVSLIDLLVVIVIGIDINIYISLNSSNFLMTIATSLLFLAFVTYVIMHMYIYPMMVTFKFSIKQIFKNALIFAIMGFIPNILILLLCVVIIGVTFLILPVIGLILFPFITMSLIGLITNFYIYPKLKKHIMDKVEGESEPAGEDAGKQD</sequence>
<accession>A0A369B074</accession>
<evidence type="ECO:0000313" key="3">
    <source>
        <dbReference type="Proteomes" id="UP000253034"/>
    </source>
</evidence>
<evidence type="ECO:0000256" key="1">
    <source>
        <dbReference type="SAM" id="Phobius"/>
    </source>
</evidence>
<dbReference type="Proteomes" id="UP000253034">
    <property type="component" value="Unassembled WGS sequence"/>
</dbReference>
<feature type="transmembrane region" description="Helical" evidence="1">
    <location>
        <begin position="80"/>
        <end position="101"/>
    </location>
</feature>